<accession>A0A097QUE3</accession>
<feature type="transmembrane region" description="Helical" evidence="1">
    <location>
        <begin position="7"/>
        <end position="26"/>
    </location>
</feature>
<evidence type="ECO:0000313" key="2">
    <source>
        <dbReference type="EMBL" id="AIU70093.1"/>
    </source>
</evidence>
<keyword evidence="1" id="KW-0812">Transmembrane</keyword>
<name>A0A097QUE3_9EURY</name>
<reference evidence="2 3" key="1">
    <citation type="journal article" date="2015" name="Int. J. Syst. Evol. Microbiol.">
        <title>Thermococcus eurythermalis sp. nov., a conditional piezophilic hyperthermophilic archaeon with a wide temperature range isolated from an oil-immersed chimney in the Guaymas Basin.</title>
        <authorList>
            <person name="Zhao W."/>
            <person name="Zeng X."/>
            <person name="Xiao X."/>
        </authorList>
    </citation>
    <scope>NUCLEOTIDE SEQUENCE [LARGE SCALE GENOMIC DNA]</scope>
    <source>
        <strain evidence="2 3">A501</strain>
    </source>
</reference>
<dbReference type="EMBL" id="CP008887">
    <property type="protein sequence ID" value="AIU70093.1"/>
    <property type="molecule type" value="Genomic_DNA"/>
</dbReference>
<dbReference type="AlphaFoldDB" id="A0A097QUE3"/>
<proteinExistence type="predicted"/>
<evidence type="ECO:0000313" key="3">
    <source>
        <dbReference type="Proteomes" id="UP000029980"/>
    </source>
</evidence>
<keyword evidence="1" id="KW-0472">Membrane</keyword>
<dbReference type="HOGENOM" id="CLU_2285193_0_0_2"/>
<gene>
    <name evidence="2" type="ORF">TEU_06995</name>
</gene>
<dbReference type="OrthoDB" id="101718at2157"/>
<sequence>MKIEDAITAILYGVFLLFAVPFFLYWSSAIVDTLGVDRHLPLEATPILVVAMASLAFTGVALIPGLRLEAGRTLKSPPLRFSR</sequence>
<feature type="transmembrane region" description="Helical" evidence="1">
    <location>
        <begin position="46"/>
        <end position="66"/>
    </location>
</feature>
<keyword evidence="1" id="KW-1133">Transmembrane helix</keyword>
<dbReference type="KEGG" id="teu:TEU_06995"/>
<evidence type="ECO:0000256" key="1">
    <source>
        <dbReference type="SAM" id="Phobius"/>
    </source>
</evidence>
<organism evidence="2 3">
    <name type="scientific">Thermococcus eurythermalis</name>
    <dbReference type="NCBI Taxonomy" id="1505907"/>
    <lineage>
        <taxon>Archaea</taxon>
        <taxon>Methanobacteriati</taxon>
        <taxon>Methanobacteriota</taxon>
        <taxon>Thermococci</taxon>
        <taxon>Thermococcales</taxon>
        <taxon>Thermococcaceae</taxon>
        <taxon>Thermococcus</taxon>
    </lineage>
</organism>
<keyword evidence="3" id="KW-1185">Reference proteome</keyword>
<dbReference type="STRING" id="1505907.TEU_06995"/>
<protein>
    <submittedName>
        <fullName evidence="2">Uncharacterized protein</fullName>
    </submittedName>
</protein>
<dbReference type="GeneID" id="25153183"/>
<dbReference type="Proteomes" id="UP000029980">
    <property type="component" value="Chromosome"/>
</dbReference>
<dbReference type="RefSeq" id="WP_050003068.1">
    <property type="nucleotide sequence ID" value="NZ_CP008887.1"/>
</dbReference>